<name>A0ABR4FU49_9EURO</name>
<dbReference type="Pfam" id="PF00350">
    <property type="entry name" value="Dynamin_N"/>
    <property type="match status" value="1"/>
</dbReference>
<evidence type="ECO:0000256" key="2">
    <source>
        <dbReference type="ARBA" id="ARBA00023134"/>
    </source>
</evidence>
<keyword evidence="1" id="KW-0547">Nucleotide-binding</keyword>
<evidence type="ECO:0000256" key="1">
    <source>
        <dbReference type="ARBA" id="ARBA00022741"/>
    </source>
</evidence>
<proteinExistence type="predicted"/>
<evidence type="ECO:0000313" key="6">
    <source>
        <dbReference type="Proteomes" id="UP001610563"/>
    </source>
</evidence>
<dbReference type="InterPro" id="IPR027417">
    <property type="entry name" value="P-loop_NTPase"/>
</dbReference>
<gene>
    <name evidence="5" type="ORF">BJX66DRAFT_341834</name>
</gene>
<dbReference type="CDD" id="cd08771">
    <property type="entry name" value="DLP_1"/>
    <property type="match status" value="1"/>
</dbReference>
<dbReference type="PANTHER" id="PTHR11566">
    <property type="entry name" value="DYNAMIN"/>
    <property type="match status" value="1"/>
</dbReference>
<dbReference type="SUPFAM" id="SSF52540">
    <property type="entry name" value="P-loop containing nucleoside triphosphate hydrolases"/>
    <property type="match status" value="1"/>
</dbReference>
<dbReference type="Gene3D" id="3.40.50.300">
    <property type="entry name" value="P-loop containing nucleotide triphosphate hydrolases"/>
    <property type="match status" value="1"/>
</dbReference>
<dbReference type="InterPro" id="IPR001401">
    <property type="entry name" value="Dynamin_GTPase"/>
</dbReference>
<organism evidence="5 6">
    <name type="scientific">Aspergillus keveii</name>
    <dbReference type="NCBI Taxonomy" id="714993"/>
    <lineage>
        <taxon>Eukaryota</taxon>
        <taxon>Fungi</taxon>
        <taxon>Dikarya</taxon>
        <taxon>Ascomycota</taxon>
        <taxon>Pezizomycotina</taxon>
        <taxon>Eurotiomycetes</taxon>
        <taxon>Eurotiomycetidae</taxon>
        <taxon>Eurotiales</taxon>
        <taxon>Aspergillaceae</taxon>
        <taxon>Aspergillus</taxon>
        <taxon>Aspergillus subgen. Nidulantes</taxon>
    </lineage>
</organism>
<dbReference type="Proteomes" id="UP001610563">
    <property type="component" value="Unassembled WGS sequence"/>
</dbReference>
<dbReference type="InterPro" id="IPR030381">
    <property type="entry name" value="G_DYNAMIN_dom"/>
</dbReference>
<dbReference type="InterPro" id="IPR022812">
    <property type="entry name" value="Dynamin"/>
</dbReference>
<dbReference type="SMART" id="SM00053">
    <property type="entry name" value="DYNc"/>
    <property type="match status" value="1"/>
</dbReference>
<evidence type="ECO:0000256" key="3">
    <source>
        <dbReference type="SAM" id="MobiDB-lite"/>
    </source>
</evidence>
<dbReference type="InterPro" id="IPR000375">
    <property type="entry name" value="Dynamin_stalk"/>
</dbReference>
<comment type="caution">
    <text evidence="5">The sequence shown here is derived from an EMBL/GenBank/DDBJ whole genome shotgun (WGS) entry which is preliminary data.</text>
</comment>
<keyword evidence="5" id="KW-0378">Hydrolase</keyword>
<feature type="region of interest" description="Disordered" evidence="3">
    <location>
        <begin position="408"/>
        <end position="430"/>
    </location>
</feature>
<dbReference type="PANTHER" id="PTHR11566:SF215">
    <property type="entry name" value="DYNAMIN GTPASE"/>
    <property type="match status" value="1"/>
</dbReference>
<feature type="domain" description="Dynamin-type G" evidence="4">
    <location>
        <begin position="32"/>
        <end position="312"/>
    </location>
</feature>
<reference evidence="5 6" key="1">
    <citation type="submission" date="2024-07" db="EMBL/GenBank/DDBJ databases">
        <title>Section-level genome sequencing and comparative genomics of Aspergillus sections Usti and Cavernicolus.</title>
        <authorList>
            <consortium name="Lawrence Berkeley National Laboratory"/>
            <person name="Nybo J.L."/>
            <person name="Vesth T.C."/>
            <person name="Theobald S."/>
            <person name="Frisvad J.C."/>
            <person name="Larsen T.O."/>
            <person name="Kjaerboelling I."/>
            <person name="Rothschild-Mancinelli K."/>
            <person name="Lyhne E.K."/>
            <person name="Kogle M.E."/>
            <person name="Barry K."/>
            <person name="Clum A."/>
            <person name="Na H."/>
            <person name="Ledsgaard L."/>
            <person name="Lin J."/>
            <person name="Lipzen A."/>
            <person name="Kuo A."/>
            <person name="Riley R."/>
            <person name="Mondo S."/>
            <person name="Labutti K."/>
            <person name="Haridas S."/>
            <person name="Pangalinan J."/>
            <person name="Salamov A.A."/>
            <person name="Simmons B.A."/>
            <person name="Magnuson J.K."/>
            <person name="Chen J."/>
            <person name="Drula E."/>
            <person name="Henrissat B."/>
            <person name="Wiebenga A."/>
            <person name="Lubbers R.J."/>
            <person name="Gomes A.C."/>
            <person name="Makela M.R."/>
            <person name="Stajich J."/>
            <person name="Grigoriev I.V."/>
            <person name="Mortensen U.H."/>
            <person name="De Vries R.P."/>
            <person name="Baker S.E."/>
            <person name="Andersen M.R."/>
        </authorList>
    </citation>
    <scope>NUCLEOTIDE SEQUENCE [LARGE SCALE GENOMIC DNA]</scope>
    <source>
        <strain evidence="5 6">CBS 209.92</strain>
    </source>
</reference>
<dbReference type="PRINTS" id="PR00195">
    <property type="entry name" value="DYNAMIN"/>
</dbReference>
<dbReference type="PROSITE" id="PS51718">
    <property type="entry name" value="G_DYNAMIN_2"/>
    <property type="match status" value="1"/>
</dbReference>
<protein>
    <submittedName>
        <fullName evidence="5">P-loop containing nucleoside triphosphate hydrolase protein</fullName>
    </submittedName>
</protein>
<dbReference type="GO" id="GO:0016787">
    <property type="term" value="F:hydrolase activity"/>
    <property type="evidence" value="ECO:0007669"/>
    <property type="project" value="UniProtKB-KW"/>
</dbReference>
<dbReference type="EMBL" id="JBFTWV010000110">
    <property type="protein sequence ID" value="KAL2786789.1"/>
    <property type="molecule type" value="Genomic_DNA"/>
</dbReference>
<sequence>MGSAKQSKRVMLADLSLLEKIDKLFTHGVGEYISLPQLVVVGEQSSGKSSILEGLTKMAFPRDSGLCTRFATQIIFRRELKTEGRRTVASIVPAPDADEKRAERLRAWQADDLQSLDSALLMADVHDLMDLSKKDSDDGLPAFSSDVLRLEICGPNEHHLSVIDVPGTFKNTTPGFTTDEDKAMINRIVDNYMNNPRSVILAVIPANVDLATQRIDQKAREIDPEGTRTLWILTKPNMVDKGAEQKVIDLVNRGGSKSKFVWFVVRNLNHKELQEKTVQRDEAEKEWQVKLPWSLVDKDKWGIEALKSCLQEILSLIVRKEFQSVRSEIASKLTQAKAELHGLGAERESAMHQRAYLLDIISKFQTIAQNAKSINYGANDYFDEAQELRLATLVVNRNDEFANDMEKQGHLRQFETDDGSSGPAMASNSEDEKKIIYSRKLDPRSDLEDILPQPAEVPEPLANITEWLNRVYTDSRGFELGSFSPALLATTMKKQSTKWPTLAEGYISDVITIFHTFVLKTLEYACPNRMVRETLLPRVMDDLLDKYTQALARVRFLSQIELSGTPITVNHHFNENLQKSRQKRLTKSFEDNAVTTSNDIKAIRLSAFTQHIGNKEHAVNEAADFHLLSGPDTPLSLLTPSFVNTLTDQDQEDIAGEDAGVKRVRAQLKKEIRDLEAGKKIMF</sequence>
<keyword evidence="6" id="KW-1185">Reference proteome</keyword>
<evidence type="ECO:0000313" key="5">
    <source>
        <dbReference type="EMBL" id="KAL2786789.1"/>
    </source>
</evidence>
<dbReference type="InterPro" id="IPR045063">
    <property type="entry name" value="Dynamin_N"/>
</dbReference>
<dbReference type="Pfam" id="PF01031">
    <property type="entry name" value="Dynamin_M"/>
    <property type="match status" value="1"/>
</dbReference>
<accession>A0ABR4FU49</accession>
<keyword evidence="2" id="KW-0342">GTP-binding</keyword>
<evidence type="ECO:0000259" key="4">
    <source>
        <dbReference type="PROSITE" id="PS51718"/>
    </source>
</evidence>